<dbReference type="InterPro" id="IPR011050">
    <property type="entry name" value="Pectin_lyase_fold/virulence"/>
</dbReference>
<dbReference type="Pfam" id="PF00295">
    <property type="entry name" value="Glyco_hydro_28"/>
    <property type="match status" value="1"/>
</dbReference>
<dbReference type="InterPro" id="IPR000743">
    <property type="entry name" value="Glyco_hydro_28"/>
</dbReference>
<dbReference type="SUPFAM" id="SSF51126">
    <property type="entry name" value="Pectin lyase-like"/>
    <property type="match status" value="1"/>
</dbReference>
<protein>
    <recommendedName>
        <fullName evidence="6">Polygalacturonase</fullName>
    </recommendedName>
</protein>
<evidence type="ECO:0000313" key="5">
    <source>
        <dbReference type="EMBL" id="JAE24383.1"/>
    </source>
</evidence>
<evidence type="ECO:0008006" key="6">
    <source>
        <dbReference type="Google" id="ProtNLM"/>
    </source>
</evidence>
<evidence type="ECO:0000256" key="1">
    <source>
        <dbReference type="ARBA" id="ARBA00008834"/>
    </source>
</evidence>
<dbReference type="EMBL" id="GBRH01173513">
    <property type="protein sequence ID" value="JAE24383.1"/>
    <property type="molecule type" value="Transcribed_RNA"/>
</dbReference>
<keyword evidence="3 4" id="KW-0326">Glycosidase</keyword>
<dbReference type="AlphaFoldDB" id="A0A0A9GUY2"/>
<dbReference type="GO" id="GO:0004650">
    <property type="term" value="F:polygalacturonase activity"/>
    <property type="evidence" value="ECO:0007669"/>
    <property type="project" value="InterPro"/>
</dbReference>
<organism evidence="5">
    <name type="scientific">Arundo donax</name>
    <name type="common">Giant reed</name>
    <name type="synonym">Donax arundinaceus</name>
    <dbReference type="NCBI Taxonomy" id="35708"/>
    <lineage>
        <taxon>Eukaryota</taxon>
        <taxon>Viridiplantae</taxon>
        <taxon>Streptophyta</taxon>
        <taxon>Embryophyta</taxon>
        <taxon>Tracheophyta</taxon>
        <taxon>Spermatophyta</taxon>
        <taxon>Magnoliopsida</taxon>
        <taxon>Liliopsida</taxon>
        <taxon>Poales</taxon>
        <taxon>Poaceae</taxon>
        <taxon>PACMAD clade</taxon>
        <taxon>Arundinoideae</taxon>
        <taxon>Arundineae</taxon>
        <taxon>Arundo</taxon>
    </lineage>
</organism>
<evidence type="ECO:0000256" key="2">
    <source>
        <dbReference type="ARBA" id="ARBA00022801"/>
    </source>
</evidence>
<evidence type="ECO:0000256" key="4">
    <source>
        <dbReference type="RuleBase" id="RU361169"/>
    </source>
</evidence>
<comment type="similarity">
    <text evidence="1 4">Belongs to the glycosyl hydrolase 28 family.</text>
</comment>
<dbReference type="GO" id="GO:0005975">
    <property type="term" value="P:carbohydrate metabolic process"/>
    <property type="evidence" value="ECO:0007669"/>
    <property type="project" value="InterPro"/>
</dbReference>
<accession>A0A0A9GUY2</accession>
<sequence>MSGGISGIHANHLHIHDSYKGISFKTSPGRGGYIEEVVISDVQMDDIHVGVEFTGNWSTHPDDHFDPSELPVIDQITLKNMVGTNISVAGLLSGIHGDPFTAICLSNVNFSMADSAPSSSWSCSNVSGYSETVFPEPCTELRGPSSSSSICFSLSSYSALAVA</sequence>
<dbReference type="Gene3D" id="2.160.20.10">
    <property type="entry name" value="Single-stranded right-handed beta-helix, Pectin lyase-like"/>
    <property type="match status" value="1"/>
</dbReference>
<name>A0A0A9GUY2_ARUDO</name>
<dbReference type="PANTHER" id="PTHR31339:SF5">
    <property type="entry name" value="HYDROLASE FAMILY 28 PROTEIN, PUTATIVE, EXPRESSED-RELATED"/>
    <property type="match status" value="1"/>
</dbReference>
<reference evidence="5" key="2">
    <citation type="journal article" date="2015" name="Data Brief">
        <title>Shoot transcriptome of the giant reed, Arundo donax.</title>
        <authorList>
            <person name="Barrero R.A."/>
            <person name="Guerrero F.D."/>
            <person name="Moolhuijzen P."/>
            <person name="Goolsby J.A."/>
            <person name="Tidwell J."/>
            <person name="Bellgard S.E."/>
            <person name="Bellgard M.I."/>
        </authorList>
    </citation>
    <scope>NUCLEOTIDE SEQUENCE</scope>
    <source>
        <tissue evidence="5">Shoot tissue taken approximately 20 cm above the soil surface</tissue>
    </source>
</reference>
<evidence type="ECO:0000256" key="3">
    <source>
        <dbReference type="ARBA" id="ARBA00023295"/>
    </source>
</evidence>
<dbReference type="InterPro" id="IPR051801">
    <property type="entry name" value="GH28_Enzymes"/>
</dbReference>
<dbReference type="InterPro" id="IPR012334">
    <property type="entry name" value="Pectin_lyas_fold"/>
</dbReference>
<keyword evidence="2 4" id="KW-0378">Hydrolase</keyword>
<dbReference type="PANTHER" id="PTHR31339">
    <property type="entry name" value="PECTIN LYASE-RELATED"/>
    <property type="match status" value="1"/>
</dbReference>
<proteinExistence type="inferred from homology"/>
<reference evidence="5" key="1">
    <citation type="submission" date="2014-09" db="EMBL/GenBank/DDBJ databases">
        <authorList>
            <person name="Magalhaes I.L.F."/>
            <person name="Oliveira U."/>
            <person name="Santos F.R."/>
            <person name="Vidigal T.H.D.A."/>
            <person name="Brescovit A.D."/>
            <person name="Santos A.J."/>
        </authorList>
    </citation>
    <scope>NUCLEOTIDE SEQUENCE</scope>
    <source>
        <tissue evidence="5">Shoot tissue taken approximately 20 cm above the soil surface</tissue>
    </source>
</reference>